<dbReference type="EMBL" id="AORV01000008">
    <property type="protein sequence ID" value="EMS74037.1"/>
    <property type="molecule type" value="Genomic_DNA"/>
</dbReference>
<evidence type="ECO:0000313" key="2">
    <source>
        <dbReference type="Proteomes" id="UP000014155"/>
    </source>
</evidence>
<keyword evidence="2" id="KW-1185">Reference proteome</keyword>
<dbReference type="SUPFAM" id="SSF49265">
    <property type="entry name" value="Fibronectin type III"/>
    <property type="match status" value="1"/>
</dbReference>
<dbReference type="Gene3D" id="2.60.40.10">
    <property type="entry name" value="Immunoglobulins"/>
    <property type="match status" value="2"/>
</dbReference>
<sequence>MAQHVLDIPCTEDTWINRVSPNTNYGGSTYLRGGGESNNNTANTYILLKFNMSLYPTNKEIISAKLRLYNLEYRRVKESWCIINIGFPTLPWYEYTATFNNCFKEGITYPLLRGNDADENQNLTTLPANSWIEIDLTHFSEDPGIARMGNIIAQWDDPVININHPDVNDNMIVASRETSTPPVLRIVFEDIPPSVPTPLSPIGIFVNKTETIRFSWAYNSPVAGDVQNKFDLKWSTNGITWTTITQITANNYYDMPANTLPTGAINWKVITYNRYGEASPESSVQVFTCIGAPSTPTITGITNTNTPKPTITWNSDSQQVYQIQILQNENIVYDTGNISSISTKTHTVAIFLMDGNYIARVRVKNEYDLYSEWANVNFTIDTPKPVKPPIVLTSSKYNIDVVSNISDNRYLLLYRADNSSSSFKCIAKSTTNNLKDFTVESNKQYQYFVRAISSTGTYLDSDIKTIVSAKINRSVLSPVTDLSNIFEIKYSLNERPVKNITISTPNSISYFSGREYPVMEYSEHLAYGITLSFFIREDTEYQQLLNILYLKGIVLYRDGRHKFYGNLSGINVTDHFAGYVVNLSINQTDYNEYLEV</sequence>
<dbReference type="eggNOG" id="ENOG50307ZS">
    <property type="taxonomic scope" value="Bacteria"/>
</dbReference>
<dbReference type="NCBIfam" id="NF033679">
    <property type="entry name" value="DNRLRE_dom"/>
    <property type="match status" value="1"/>
</dbReference>
<name>S0FQ96_RUMCE</name>
<dbReference type="PATRIC" id="fig|1195236.3.peg.217"/>
<evidence type="ECO:0008006" key="3">
    <source>
        <dbReference type="Google" id="ProtNLM"/>
    </source>
</evidence>
<comment type="caution">
    <text evidence="1">The sequence shown here is derived from an EMBL/GenBank/DDBJ whole genome shotgun (WGS) entry which is preliminary data.</text>
</comment>
<evidence type="ECO:0000313" key="1">
    <source>
        <dbReference type="EMBL" id="EMS74037.1"/>
    </source>
</evidence>
<dbReference type="AlphaFoldDB" id="S0FQ96"/>
<dbReference type="RefSeq" id="WP_004623076.1">
    <property type="nucleotide sequence ID" value="NZ_AORV01000008.1"/>
</dbReference>
<reference evidence="1 2" key="1">
    <citation type="journal article" date="2013" name="Genome Announc.">
        <title>Draft Genome Sequence of the Cellulolytic, Mesophilic, Anaerobic Bacterium Clostridium termitidis Strain CT1112 (DSM 5398).</title>
        <authorList>
            <person name="Lal S."/>
            <person name="Ramachandran U."/>
            <person name="Zhang X."/>
            <person name="Munir R."/>
            <person name="Sparling R."/>
            <person name="Levin D.B."/>
        </authorList>
    </citation>
    <scope>NUCLEOTIDE SEQUENCE [LARGE SCALE GENOMIC DNA]</scope>
    <source>
        <strain evidence="1 2">CT1112</strain>
    </source>
</reference>
<dbReference type="STRING" id="1195236.CTER_5103"/>
<proteinExistence type="predicted"/>
<dbReference type="Proteomes" id="UP000014155">
    <property type="component" value="Unassembled WGS sequence"/>
</dbReference>
<protein>
    <recommendedName>
        <fullName evidence="3">Fibronectin type III domain-containing protein</fullName>
    </recommendedName>
</protein>
<gene>
    <name evidence="1" type="ORF">CTER_5103</name>
</gene>
<accession>S0FQ96</accession>
<dbReference type="InterPro" id="IPR013783">
    <property type="entry name" value="Ig-like_fold"/>
</dbReference>
<organism evidence="1 2">
    <name type="scientific">Ruminiclostridium cellobioparum subsp. termitidis CT1112</name>
    <dbReference type="NCBI Taxonomy" id="1195236"/>
    <lineage>
        <taxon>Bacteria</taxon>
        <taxon>Bacillati</taxon>
        <taxon>Bacillota</taxon>
        <taxon>Clostridia</taxon>
        <taxon>Eubacteriales</taxon>
        <taxon>Oscillospiraceae</taxon>
        <taxon>Ruminiclostridium</taxon>
    </lineage>
</organism>
<dbReference type="InterPro" id="IPR036116">
    <property type="entry name" value="FN3_sf"/>
</dbReference>